<keyword evidence="4" id="KW-0617">Plasminogen activation</keyword>
<reference evidence="6" key="1">
    <citation type="submission" date="2015-08" db="EMBL/GenBank/DDBJ databases">
        <title>Molecular characterization of methicillin resistant Staphylococcus aureus strains isolated from hospitals in Tehran, Iran.</title>
        <authorList>
            <person name="Rahimi F."/>
            <person name="Pourshafie M.R."/>
            <person name="Pazhouhnia S."/>
        </authorList>
    </citation>
    <scope>NUCLEOTIDE SEQUENCE</scope>
    <source>
        <strain evidence="6">SK</strain>
    </source>
</reference>
<evidence type="ECO:0000256" key="1">
    <source>
        <dbReference type="ARBA" id="ARBA00008347"/>
    </source>
</evidence>
<keyword evidence="6" id="KW-0808">Transferase</keyword>
<evidence type="ECO:0000256" key="5">
    <source>
        <dbReference type="ARBA" id="ARBA00025335"/>
    </source>
</evidence>
<organism evidence="6">
    <name type="scientific">Staphylococcus aureus</name>
    <dbReference type="NCBI Taxonomy" id="1280"/>
    <lineage>
        <taxon>Bacteria</taxon>
        <taxon>Bacillati</taxon>
        <taxon>Bacillota</taxon>
        <taxon>Bacilli</taxon>
        <taxon>Bacillales</taxon>
        <taxon>Staphylococcaceae</taxon>
        <taxon>Staphylococcus</taxon>
    </lineage>
</organism>
<keyword evidence="3" id="KW-0732">Signal</keyword>
<evidence type="ECO:0000256" key="2">
    <source>
        <dbReference type="ARBA" id="ARBA00013865"/>
    </source>
</evidence>
<evidence type="ECO:0000313" key="6">
    <source>
        <dbReference type="EMBL" id="BAS69586.1"/>
    </source>
</evidence>
<dbReference type="EMBL" id="LC075481">
    <property type="protein sequence ID" value="BAS69586.1"/>
    <property type="molecule type" value="Genomic_DNA"/>
</dbReference>
<comment type="similarity">
    <text evidence="1">Belongs to the staphylokinase family.</text>
</comment>
<protein>
    <recommendedName>
        <fullName evidence="2">Staphylokinase</fullName>
    </recommendedName>
</protein>
<dbReference type="AlphaFoldDB" id="A0A0P0UWA4"/>
<name>A0A0P0UWA4_STAAU</name>
<evidence type="ECO:0000256" key="4">
    <source>
        <dbReference type="ARBA" id="ARBA00023202"/>
    </source>
</evidence>
<proteinExistence type="inferred from homology"/>
<dbReference type="SMR" id="A0A0P0UWA4"/>
<dbReference type="Pfam" id="PF02821">
    <property type="entry name" value="Staphylokinase"/>
    <property type="match status" value="1"/>
</dbReference>
<dbReference type="GO" id="GO:0005576">
    <property type="term" value="C:extracellular region"/>
    <property type="evidence" value="ECO:0007669"/>
    <property type="project" value="InterPro"/>
</dbReference>
<sequence length="117" mass="13542">MVNVTGVDGKGNELLSPRYVEFPIKPGTTLTKEKIEYYVEWALDATAYKEFRVVELDPSAKIEVTYYDKNKKKEETKSFPITEKGFVVLRFIRAHIKNPGFNLEDDPLLPRRPSFDI</sequence>
<dbReference type="SUPFAM" id="SSF54328">
    <property type="entry name" value="Staphylokinase/streptokinase"/>
    <property type="match status" value="1"/>
</dbReference>
<dbReference type="InterPro" id="IPR036120">
    <property type="entry name" value="SAK/SK_sf"/>
</dbReference>
<evidence type="ECO:0000256" key="3">
    <source>
        <dbReference type="ARBA" id="ARBA00022729"/>
    </source>
</evidence>
<comment type="function">
    <text evidence="5">Potent plasminogen activator that converts plasminogen into plasmin. It forms a 1:1 complex with plasmin, which in turn activates other plasminogen molecules.</text>
</comment>
<dbReference type="Gene3D" id="3.10.20.130">
    <property type="match status" value="1"/>
</dbReference>
<accession>A0A0P0UWA4</accession>
<dbReference type="GO" id="GO:0016301">
    <property type="term" value="F:kinase activity"/>
    <property type="evidence" value="ECO:0007669"/>
    <property type="project" value="UniProtKB-KW"/>
</dbReference>
<dbReference type="InterPro" id="IPR004093">
    <property type="entry name" value="SAK"/>
</dbReference>
<keyword evidence="6" id="KW-0418">Kinase</keyword>